<dbReference type="EMBL" id="PDLN01000008">
    <property type="protein sequence ID" value="RDW78306.1"/>
    <property type="molecule type" value="Genomic_DNA"/>
</dbReference>
<dbReference type="Proteomes" id="UP000256328">
    <property type="component" value="Unassembled WGS sequence"/>
</dbReference>
<feature type="compositionally biased region" description="Basic and acidic residues" evidence="1">
    <location>
        <begin position="1"/>
        <end position="16"/>
    </location>
</feature>
<evidence type="ECO:0000256" key="1">
    <source>
        <dbReference type="SAM" id="MobiDB-lite"/>
    </source>
</evidence>
<feature type="transmembrane region" description="Helical" evidence="2">
    <location>
        <begin position="229"/>
        <end position="254"/>
    </location>
</feature>
<feature type="transmembrane region" description="Helical" evidence="2">
    <location>
        <begin position="274"/>
        <end position="300"/>
    </location>
</feature>
<feature type="transmembrane region" description="Helical" evidence="2">
    <location>
        <begin position="339"/>
        <end position="358"/>
    </location>
</feature>
<keyword evidence="4" id="KW-1185">Reference proteome</keyword>
<comment type="caution">
    <text evidence="3">The sequence shown here is derived from an EMBL/GenBank/DDBJ whole genome shotgun (WGS) entry which is preliminary data.</text>
</comment>
<evidence type="ECO:0000313" key="4">
    <source>
        <dbReference type="Proteomes" id="UP000256328"/>
    </source>
</evidence>
<feature type="region of interest" description="Disordered" evidence="1">
    <location>
        <begin position="176"/>
        <end position="201"/>
    </location>
</feature>
<evidence type="ECO:0000256" key="2">
    <source>
        <dbReference type="SAM" id="Phobius"/>
    </source>
</evidence>
<feature type="transmembrane region" description="Helical" evidence="2">
    <location>
        <begin position="809"/>
        <end position="831"/>
    </location>
</feature>
<name>A0A3D8RWE8_9HELO</name>
<keyword evidence="2" id="KW-1133">Transmembrane helix</keyword>
<accession>A0A3D8RWE8</accession>
<feature type="region of interest" description="Disordered" evidence="1">
    <location>
        <begin position="1"/>
        <end position="54"/>
    </location>
</feature>
<organism evidence="3 4">
    <name type="scientific">Coleophoma crateriformis</name>
    <dbReference type="NCBI Taxonomy" id="565419"/>
    <lineage>
        <taxon>Eukaryota</taxon>
        <taxon>Fungi</taxon>
        <taxon>Dikarya</taxon>
        <taxon>Ascomycota</taxon>
        <taxon>Pezizomycotina</taxon>
        <taxon>Leotiomycetes</taxon>
        <taxon>Helotiales</taxon>
        <taxon>Dermateaceae</taxon>
        <taxon>Coleophoma</taxon>
    </lineage>
</organism>
<reference evidence="3 4" key="1">
    <citation type="journal article" date="2018" name="IMA Fungus">
        <title>IMA Genome-F 9: Draft genome sequence of Annulohypoxylon stygium, Aspergillus mulundensis, Berkeleyomyces basicola (syn. Thielaviopsis basicola), Ceratocystis smalleyi, two Cercospora beticola strains, Coleophoma cylindrospora, Fusarium fracticaudum, Phialophora cf. hyalina, and Morchella septimelata.</title>
        <authorList>
            <person name="Wingfield B.D."/>
            <person name="Bills G.F."/>
            <person name="Dong Y."/>
            <person name="Huang W."/>
            <person name="Nel W.J."/>
            <person name="Swalarsk-Parry B.S."/>
            <person name="Vaghefi N."/>
            <person name="Wilken P.M."/>
            <person name="An Z."/>
            <person name="de Beer Z.W."/>
            <person name="De Vos L."/>
            <person name="Chen L."/>
            <person name="Duong T.A."/>
            <person name="Gao Y."/>
            <person name="Hammerbacher A."/>
            <person name="Kikkert J.R."/>
            <person name="Li Y."/>
            <person name="Li H."/>
            <person name="Li K."/>
            <person name="Li Q."/>
            <person name="Liu X."/>
            <person name="Ma X."/>
            <person name="Naidoo K."/>
            <person name="Pethybridge S.J."/>
            <person name="Sun J."/>
            <person name="Steenkamp E.T."/>
            <person name="van der Nest M.A."/>
            <person name="van Wyk S."/>
            <person name="Wingfield M.J."/>
            <person name="Xiong C."/>
            <person name="Yue Q."/>
            <person name="Zhang X."/>
        </authorList>
    </citation>
    <scope>NUCLEOTIDE SEQUENCE [LARGE SCALE GENOMIC DNA]</scope>
    <source>
        <strain evidence="3 4">BP5796</strain>
    </source>
</reference>
<sequence length="928" mass="101064">MAGHAPDRRSLLRNEGSDISEASTAIDSPVVKSPPHHRHTYHRMASNGSFNSQHASIHAISEADEADGAAEGSVRGLGIENVTTGITASSTPITRVPIGTDRSSARTSPMHFGSSRAFSTISFDSNTKSSPQTPGSGKPLLPSPAWARFDDGIYTHGCEGDQQQDTQEQDISKGNISTFSEDLGPTPPGYKGTHTPKTSASSINNDDQYGVYVPPCTTKNDIHTGRSSWLSVSIMVLSVYSTVFSGIWLMLALVRPRYGKAIHSGGNLTPATASIVFALFAKTIELSFVTVFVTFLGQVLSRRSLVKTSRGITIAEMSMRTWVIQPGFLITHWSHLQHVGVTMLGGITLLAALIAMFYTTASDALVSPHLKFGKWEHREMSGWVETSYANPYFIKDNCQTPVTTLMDPDNAGLTCLAIEHAGQAYHNFLVYMDTWATISALGVGESTDISQRPAPVGMLFDNTTVTGSWVHANASNITASYEKYNRIINNVTVSMPHANVFSAARDPINGVLQPAELAGVGEYVLQASVVSPTINVLCVNMKEEELAPLTYVTWPNAQYSTTTLIPGQRTAWSGYEDEVQLLPGQEYLNSTVVDDIFEWGAAYGRQPPVFPMVPIDYNSITNISVASSDSIYILVKAPASTTTNYTLCQMRSFLSPNCSTRYNVSGTVGGNLGSHCEDPSDPMAYSKSFTDSPISPSTDWRNVISEWALSLSLNTGVSNANSSTSRLLSQFITAEPSYGAAKLNGLLPSIAEALSVLSGCTLLLSTTSSTFYHYWAYDATTLNPGTYQPFNASISSQQYTSGYTQNWQAVFYLVLLLVFSMNVFCLTYFFLRSGLVTDFTEPPNLFALAINSPPAQRLSGSCGAGPEGDQLNVDFHVGMDEHNNHVYIKEGGISQAARNYEMRRRRQMQDFRSVTSYSKLSNKRRSWL</sequence>
<protein>
    <submittedName>
        <fullName evidence="3">Uncharacterized protein</fullName>
    </submittedName>
</protein>
<keyword evidence="2" id="KW-0812">Transmembrane</keyword>
<evidence type="ECO:0000313" key="3">
    <source>
        <dbReference type="EMBL" id="RDW78306.1"/>
    </source>
</evidence>
<gene>
    <name evidence="3" type="ORF">BP5796_06158</name>
</gene>
<keyword evidence="2" id="KW-0472">Membrane</keyword>
<feature type="compositionally biased region" description="Polar residues" evidence="1">
    <location>
        <begin position="116"/>
        <end position="135"/>
    </location>
</feature>
<feature type="region of interest" description="Disordered" evidence="1">
    <location>
        <begin position="88"/>
        <end position="142"/>
    </location>
</feature>
<dbReference type="OrthoDB" id="4721035at2759"/>
<dbReference type="AlphaFoldDB" id="A0A3D8RWE8"/>
<proteinExistence type="predicted"/>